<dbReference type="InterPro" id="IPR008278">
    <property type="entry name" value="4-PPantetheinyl_Trfase_dom"/>
</dbReference>
<accession>Q93FA0</accession>
<dbReference type="EMBL" id="AF322256">
    <property type="protein sequence ID" value="AAL15597.1"/>
    <property type="molecule type" value="Genomic_DNA"/>
</dbReference>
<dbReference type="Gene3D" id="3.90.470.20">
    <property type="entry name" value="4'-phosphopantetheinyl transferase domain"/>
    <property type="match status" value="1"/>
</dbReference>
<dbReference type="SUPFAM" id="SSF56214">
    <property type="entry name" value="4'-phosphopantetheinyl transferase"/>
    <property type="match status" value="1"/>
</dbReference>
<evidence type="ECO:0000313" key="6">
    <source>
        <dbReference type="EMBL" id="AAL15597.1"/>
    </source>
</evidence>
<comment type="cofactor">
    <cofactor evidence="3">
        <name>Mg(2+)</name>
        <dbReference type="ChEBI" id="CHEBI:18420"/>
    </cofactor>
</comment>
<evidence type="ECO:0000256" key="3">
    <source>
        <dbReference type="PIRSR" id="PIRSR603542-2"/>
    </source>
</evidence>
<dbReference type="GO" id="GO:0009366">
    <property type="term" value="C:enterobactin synthetase complex"/>
    <property type="evidence" value="ECO:0007669"/>
    <property type="project" value="InterPro"/>
</dbReference>
<dbReference type="GO" id="GO:0000287">
    <property type="term" value="F:magnesium ion binding"/>
    <property type="evidence" value="ECO:0007669"/>
    <property type="project" value="InterPro"/>
</dbReference>
<feature type="binding site" evidence="2">
    <location>
        <position position="151"/>
    </location>
    <ligand>
        <name>CoA</name>
        <dbReference type="ChEBI" id="CHEBI:57287"/>
    </ligand>
</feature>
<dbReference type="Pfam" id="PF01648">
    <property type="entry name" value="ACPS"/>
    <property type="match status" value="1"/>
</dbReference>
<keyword evidence="3" id="KW-0460">Magnesium</keyword>
<feature type="binding site" evidence="3">
    <location>
        <position position="108"/>
    </location>
    <ligand>
        <name>Mg(2+)</name>
        <dbReference type="ChEBI" id="CHEBI:18420"/>
    </ligand>
</feature>
<dbReference type="InterPro" id="IPR037143">
    <property type="entry name" value="4-PPantetheinyl_Trfase_dom_sf"/>
</dbReference>
<proteinExistence type="predicted"/>
<feature type="binding site" evidence="3">
    <location>
        <position position="107"/>
    </location>
    <ligand>
        <name>Mg(2+)</name>
        <dbReference type="ChEBI" id="CHEBI:18420"/>
    </ligand>
</feature>
<evidence type="ECO:0000259" key="5">
    <source>
        <dbReference type="Pfam" id="PF17837"/>
    </source>
</evidence>
<feature type="binding site" evidence="2">
    <location>
        <position position="155"/>
    </location>
    <ligand>
        <name>CoA</name>
        <dbReference type="ChEBI" id="CHEBI:57287"/>
    </ligand>
</feature>
<dbReference type="GO" id="GO:0008897">
    <property type="term" value="F:holo-[acyl-carrier-protein] synthase activity"/>
    <property type="evidence" value="ECO:0007669"/>
    <property type="project" value="InterPro"/>
</dbReference>
<feature type="binding site" evidence="2">
    <location>
        <position position="165"/>
    </location>
    <ligand>
        <name>CoA</name>
        <dbReference type="ChEBI" id="CHEBI:57287"/>
    </ligand>
</feature>
<dbReference type="InterPro" id="IPR003542">
    <property type="entry name" value="Enbac_synth_compD-like"/>
</dbReference>
<dbReference type="PANTHER" id="PTHR38096:SF1">
    <property type="entry name" value="ENTEROBACTIN SYNTHASE COMPONENT D"/>
    <property type="match status" value="1"/>
</dbReference>
<evidence type="ECO:0000259" key="4">
    <source>
        <dbReference type="Pfam" id="PF01648"/>
    </source>
</evidence>
<name>Q93FA0_STRAT</name>
<dbReference type="GO" id="GO:0005886">
    <property type="term" value="C:plasma membrane"/>
    <property type="evidence" value="ECO:0007669"/>
    <property type="project" value="TreeGrafter"/>
</dbReference>
<feature type="binding site" evidence="3">
    <location>
        <position position="106"/>
    </location>
    <ligand>
        <name>Mg(2+)</name>
        <dbReference type="ChEBI" id="CHEBI:18420"/>
    </ligand>
</feature>
<gene>
    <name evidence="6" type="primary">sim19</name>
</gene>
<feature type="domain" description="4'-phosphopantetheinyl transferase N-terminal" evidence="5">
    <location>
        <begin position="28"/>
        <end position="95"/>
    </location>
</feature>
<dbReference type="PANTHER" id="PTHR38096">
    <property type="entry name" value="ENTEROBACTIN SYNTHASE COMPONENT D"/>
    <property type="match status" value="1"/>
</dbReference>
<sequence length="220" mass="23890">MIEHVLSRPVVAVDTFTDPVEPPVLFREEEELIARAVDARRSEFGTVRACARAALAVLGIDAVPILRGPCGEPVWPAGVVGSMTHCEGYRAAAVAREGELAAVGIDAEPHRPLPGDELDVIARPEELGPLSGLRVRWPEICWDRLLFSAKESVYKAWFPLTGRWLGFEEALIDFDPEAGSFRARLLVPGPTVGGRRLPGFDGHWLARDGLLLTAVAVPSD</sequence>
<dbReference type="PRINTS" id="PR01399">
    <property type="entry name" value="ENTSNTHTASED"/>
</dbReference>
<feature type="binding site" evidence="2">
    <location>
        <begin position="84"/>
        <end position="85"/>
    </location>
    <ligand>
        <name>CoA</name>
        <dbReference type="ChEBI" id="CHEBI:57287"/>
    </ligand>
</feature>
<keyword evidence="3" id="KW-0479">Metal-binding</keyword>
<feature type="binding site" evidence="2">
    <location>
        <position position="48"/>
    </location>
    <ligand>
        <name>CoA</name>
        <dbReference type="ChEBI" id="CHEBI:57287"/>
    </ligand>
</feature>
<feature type="domain" description="4'-phosphopantetheinyl transferase" evidence="4">
    <location>
        <begin position="102"/>
        <end position="179"/>
    </location>
</feature>
<dbReference type="AlphaFoldDB" id="Q93FA0"/>
<dbReference type="Pfam" id="PF17837">
    <property type="entry name" value="4PPT_N"/>
    <property type="match status" value="1"/>
</dbReference>
<keyword evidence="1" id="KW-0808">Transferase</keyword>
<evidence type="ECO:0000256" key="2">
    <source>
        <dbReference type="PIRSR" id="PIRSR603542-1"/>
    </source>
</evidence>
<dbReference type="GO" id="GO:0009239">
    <property type="term" value="P:enterobactin biosynthetic process"/>
    <property type="evidence" value="ECO:0007669"/>
    <property type="project" value="InterPro"/>
</dbReference>
<feature type="binding site" evidence="2">
    <location>
        <position position="106"/>
    </location>
    <ligand>
        <name>CoA</name>
        <dbReference type="ChEBI" id="CHEBI:57287"/>
    </ligand>
</feature>
<dbReference type="InterPro" id="IPR041354">
    <property type="entry name" value="4PPT_N"/>
</dbReference>
<reference evidence="6" key="1">
    <citation type="journal article" date="2002" name="Arch. Microbiol.">
        <title>Cloning and analysis of the simocyclinone biosynthetic gene cluster of Streptomyces antibioticus Tu 6040.</title>
        <authorList>
            <person name="Galm U."/>
            <person name="Schimana J."/>
            <person name="Fiedler H.-P."/>
            <person name="Schmidt J."/>
            <person name="Li S.-M."/>
            <person name="Heide L."/>
        </authorList>
    </citation>
    <scope>NUCLEOTIDE SEQUENCE</scope>
    <source>
        <strain evidence="6">Tu 6040</strain>
    </source>
</reference>
<organism evidence="6">
    <name type="scientific">Streptomyces antibioticus</name>
    <dbReference type="NCBI Taxonomy" id="1890"/>
    <lineage>
        <taxon>Bacteria</taxon>
        <taxon>Bacillati</taxon>
        <taxon>Actinomycetota</taxon>
        <taxon>Actinomycetes</taxon>
        <taxon>Kitasatosporales</taxon>
        <taxon>Streptomycetaceae</taxon>
        <taxon>Streptomyces</taxon>
    </lineage>
</organism>
<feature type="binding site" evidence="2">
    <location>
        <position position="40"/>
    </location>
    <ligand>
        <name>CoA</name>
        <dbReference type="ChEBI" id="CHEBI:57287"/>
    </ligand>
</feature>
<protein>
    <submittedName>
        <fullName evidence="6">Sim19</fullName>
    </submittedName>
</protein>
<evidence type="ECO:0000256" key="1">
    <source>
        <dbReference type="ARBA" id="ARBA00022679"/>
    </source>
</evidence>